<dbReference type="OrthoDB" id="9814553at2"/>
<protein>
    <submittedName>
        <fullName evidence="3">Transcriptional regulator, XRE family with cupin sensor</fullName>
    </submittedName>
</protein>
<proteinExistence type="predicted"/>
<dbReference type="PANTHER" id="PTHR46797:SF2">
    <property type="entry name" value="TRANSCRIPTIONAL REGULATOR"/>
    <property type="match status" value="1"/>
</dbReference>
<dbReference type="Gene3D" id="1.10.260.40">
    <property type="entry name" value="lambda repressor-like DNA-binding domains"/>
    <property type="match status" value="1"/>
</dbReference>
<dbReference type="RefSeq" id="WP_073339224.1">
    <property type="nucleotide sequence ID" value="NZ_FQXM01000018.1"/>
</dbReference>
<keyword evidence="1" id="KW-0238">DNA-binding</keyword>
<name>A0A1M5WLB2_9CLOT</name>
<dbReference type="InterPro" id="IPR050807">
    <property type="entry name" value="TransReg_Diox_bact_type"/>
</dbReference>
<gene>
    <name evidence="3" type="ORF">SAMN02745207_02983</name>
</gene>
<dbReference type="PROSITE" id="PS50943">
    <property type="entry name" value="HTH_CROC1"/>
    <property type="match status" value="1"/>
</dbReference>
<dbReference type="InterPro" id="IPR001387">
    <property type="entry name" value="Cro/C1-type_HTH"/>
</dbReference>
<dbReference type="InterPro" id="IPR011051">
    <property type="entry name" value="RmlC_Cupin_sf"/>
</dbReference>
<dbReference type="CDD" id="cd00093">
    <property type="entry name" value="HTH_XRE"/>
    <property type="match status" value="1"/>
</dbReference>
<dbReference type="CDD" id="cd02209">
    <property type="entry name" value="cupin_XRE_C"/>
    <property type="match status" value="1"/>
</dbReference>
<evidence type="ECO:0000313" key="3">
    <source>
        <dbReference type="EMBL" id="SHH88335.1"/>
    </source>
</evidence>
<evidence type="ECO:0000313" key="4">
    <source>
        <dbReference type="Proteomes" id="UP000184447"/>
    </source>
</evidence>
<dbReference type="Pfam" id="PF01381">
    <property type="entry name" value="HTH_3"/>
    <property type="match status" value="1"/>
</dbReference>
<dbReference type="InterPro" id="IPR014710">
    <property type="entry name" value="RmlC-like_jellyroll"/>
</dbReference>
<accession>A0A1M5WLB2</accession>
<dbReference type="PANTHER" id="PTHR46797">
    <property type="entry name" value="HTH-TYPE TRANSCRIPTIONAL REGULATOR"/>
    <property type="match status" value="1"/>
</dbReference>
<dbReference type="Proteomes" id="UP000184447">
    <property type="component" value="Unassembled WGS sequence"/>
</dbReference>
<dbReference type="EMBL" id="FQXM01000018">
    <property type="protein sequence ID" value="SHH88335.1"/>
    <property type="molecule type" value="Genomic_DNA"/>
</dbReference>
<dbReference type="SUPFAM" id="SSF47413">
    <property type="entry name" value="lambda repressor-like DNA-binding domains"/>
    <property type="match status" value="1"/>
</dbReference>
<dbReference type="InterPro" id="IPR013096">
    <property type="entry name" value="Cupin_2"/>
</dbReference>
<dbReference type="GO" id="GO:0005829">
    <property type="term" value="C:cytosol"/>
    <property type="evidence" value="ECO:0007669"/>
    <property type="project" value="TreeGrafter"/>
</dbReference>
<dbReference type="Pfam" id="PF07883">
    <property type="entry name" value="Cupin_2"/>
    <property type="match status" value="1"/>
</dbReference>
<feature type="domain" description="HTH cro/C1-type" evidence="2">
    <location>
        <begin position="7"/>
        <end position="61"/>
    </location>
</feature>
<dbReference type="InterPro" id="IPR010982">
    <property type="entry name" value="Lambda_DNA-bd_dom_sf"/>
</dbReference>
<organism evidence="3 4">
    <name type="scientific">Clostridium grantii DSM 8605</name>
    <dbReference type="NCBI Taxonomy" id="1121316"/>
    <lineage>
        <taxon>Bacteria</taxon>
        <taxon>Bacillati</taxon>
        <taxon>Bacillota</taxon>
        <taxon>Clostridia</taxon>
        <taxon>Eubacteriales</taxon>
        <taxon>Clostridiaceae</taxon>
        <taxon>Clostridium</taxon>
    </lineage>
</organism>
<dbReference type="SMART" id="SM00530">
    <property type="entry name" value="HTH_XRE"/>
    <property type="match status" value="1"/>
</dbReference>
<evidence type="ECO:0000256" key="1">
    <source>
        <dbReference type="ARBA" id="ARBA00023125"/>
    </source>
</evidence>
<dbReference type="GO" id="GO:0003700">
    <property type="term" value="F:DNA-binding transcription factor activity"/>
    <property type="evidence" value="ECO:0007669"/>
    <property type="project" value="TreeGrafter"/>
</dbReference>
<dbReference type="AlphaFoldDB" id="A0A1M5WLB2"/>
<dbReference type="Gene3D" id="2.60.120.10">
    <property type="entry name" value="Jelly Rolls"/>
    <property type="match status" value="1"/>
</dbReference>
<dbReference type="GO" id="GO:0003677">
    <property type="term" value="F:DNA binding"/>
    <property type="evidence" value="ECO:0007669"/>
    <property type="project" value="UniProtKB-KW"/>
</dbReference>
<keyword evidence="4" id="KW-1185">Reference proteome</keyword>
<sequence length="179" mass="20608">MNIGEKIKLLRVEKALTQEELADRCELSKGFISQVERNLTSPSIATLSDMLESLGTNLKEFFSEPEEEKILFSKEDIFEVENENLKYVLEWVIPNAQKNMMEPILVTLEEDGKYDLHEPHEGEEFGYVLSGNINLYVANKKYKAKKGECFYFKAKSNHYIENSSKSKAKVLWVSTPPSF</sequence>
<evidence type="ECO:0000259" key="2">
    <source>
        <dbReference type="PROSITE" id="PS50943"/>
    </source>
</evidence>
<dbReference type="STRING" id="1121316.SAMN02745207_02983"/>
<reference evidence="3 4" key="1">
    <citation type="submission" date="2016-11" db="EMBL/GenBank/DDBJ databases">
        <authorList>
            <person name="Jaros S."/>
            <person name="Januszkiewicz K."/>
            <person name="Wedrychowicz H."/>
        </authorList>
    </citation>
    <scope>NUCLEOTIDE SEQUENCE [LARGE SCALE GENOMIC DNA]</scope>
    <source>
        <strain evidence="3 4">DSM 8605</strain>
    </source>
</reference>
<dbReference type="SUPFAM" id="SSF51182">
    <property type="entry name" value="RmlC-like cupins"/>
    <property type="match status" value="1"/>
</dbReference>